<dbReference type="AlphaFoldDB" id="B4Q3D9"/>
<sequence>MCPPDASHPTSRILTSCPSRAQLSVGIAAPAASIRTQSPSSVRAVNSSIDRIELCFCSGATPAFLSGECVAEKSLSPGSLRDL</sequence>
<evidence type="ECO:0000313" key="1">
    <source>
        <dbReference type="EMBL" id="EDX05620.1"/>
    </source>
</evidence>
<protein>
    <submittedName>
        <fullName evidence="1">GD24260</fullName>
    </submittedName>
</protein>
<gene>
    <name evidence="1" type="primary">Dsim\GD24260</name>
    <name evidence="1" type="ORF">Dsim_GD24260</name>
</gene>
<dbReference type="HOGENOM" id="CLU_2545038_0_0_1"/>
<dbReference type="EMBL" id="CM000361">
    <property type="protein sequence ID" value="EDX05620.1"/>
    <property type="molecule type" value="Genomic_DNA"/>
</dbReference>
<accession>B4Q3D9</accession>
<proteinExistence type="predicted"/>
<reference evidence="1 2" key="1">
    <citation type="journal article" date="2007" name="Nature">
        <title>Evolution of genes and genomes on the Drosophila phylogeny.</title>
        <authorList>
            <consortium name="Drosophila 12 Genomes Consortium"/>
            <person name="Clark A.G."/>
            <person name="Eisen M.B."/>
            <person name="Smith D.R."/>
            <person name="Bergman C.M."/>
            <person name="Oliver B."/>
            <person name="Markow T.A."/>
            <person name="Kaufman T.C."/>
            <person name="Kellis M."/>
            <person name="Gelbart W."/>
            <person name="Iyer V.N."/>
            <person name="Pollard D.A."/>
            <person name="Sackton T.B."/>
            <person name="Larracuente A.M."/>
            <person name="Singh N.D."/>
            <person name="Abad J.P."/>
            <person name="Abt D.N."/>
            <person name="Adryan B."/>
            <person name="Aguade M."/>
            <person name="Akashi H."/>
            <person name="Anderson W.W."/>
            <person name="Aquadro C.F."/>
            <person name="Ardell D.H."/>
            <person name="Arguello R."/>
            <person name="Artieri C.G."/>
            <person name="Barbash D.A."/>
            <person name="Barker D."/>
            <person name="Barsanti P."/>
            <person name="Batterham P."/>
            <person name="Batzoglou S."/>
            <person name="Begun D."/>
            <person name="Bhutkar A."/>
            <person name="Blanco E."/>
            <person name="Bosak S.A."/>
            <person name="Bradley R.K."/>
            <person name="Brand A.D."/>
            <person name="Brent M.R."/>
            <person name="Brooks A.N."/>
            <person name="Brown R.H."/>
            <person name="Butlin R.K."/>
            <person name="Caggese C."/>
            <person name="Calvi B.R."/>
            <person name="Bernardo de Carvalho A."/>
            <person name="Caspi A."/>
            <person name="Castrezana S."/>
            <person name="Celniker S.E."/>
            <person name="Chang J.L."/>
            <person name="Chapple C."/>
            <person name="Chatterji S."/>
            <person name="Chinwalla A."/>
            <person name="Civetta A."/>
            <person name="Clifton S.W."/>
            <person name="Comeron J.M."/>
            <person name="Costello J.C."/>
            <person name="Coyne J.A."/>
            <person name="Daub J."/>
            <person name="David R.G."/>
            <person name="Delcher A.L."/>
            <person name="Delehaunty K."/>
            <person name="Do C.B."/>
            <person name="Ebling H."/>
            <person name="Edwards K."/>
            <person name="Eickbush T."/>
            <person name="Evans J.D."/>
            <person name="Filipski A."/>
            <person name="Findeiss S."/>
            <person name="Freyhult E."/>
            <person name="Fulton L."/>
            <person name="Fulton R."/>
            <person name="Garcia A.C."/>
            <person name="Gardiner A."/>
            <person name="Garfield D.A."/>
            <person name="Garvin B.E."/>
            <person name="Gibson G."/>
            <person name="Gilbert D."/>
            <person name="Gnerre S."/>
            <person name="Godfrey J."/>
            <person name="Good R."/>
            <person name="Gotea V."/>
            <person name="Gravely B."/>
            <person name="Greenberg A.J."/>
            <person name="Griffiths-Jones S."/>
            <person name="Gross S."/>
            <person name="Guigo R."/>
            <person name="Gustafson E.A."/>
            <person name="Haerty W."/>
            <person name="Hahn M.W."/>
            <person name="Halligan D.L."/>
            <person name="Halpern A.L."/>
            <person name="Halter G.M."/>
            <person name="Han M.V."/>
            <person name="Heger A."/>
            <person name="Hillier L."/>
            <person name="Hinrichs A.S."/>
            <person name="Holmes I."/>
            <person name="Hoskins R.A."/>
            <person name="Hubisz M.J."/>
            <person name="Hultmark D."/>
            <person name="Huntley M.A."/>
            <person name="Jaffe D.B."/>
            <person name="Jagadeeshan S."/>
            <person name="Jeck W.R."/>
            <person name="Johnson J."/>
            <person name="Jones C.D."/>
            <person name="Jordan W.C."/>
            <person name="Karpen G.H."/>
            <person name="Kataoka E."/>
            <person name="Keightley P.D."/>
            <person name="Kheradpour P."/>
            <person name="Kirkness E.F."/>
            <person name="Koerich L.B."/>
            <person name="Kristiansen K."/>
            <person name="Kudrna D."/>
            <person name="Kulathinal R.J."/>
            <person name="Kumar S."/>
            <person name="Kwok R."/>
            <person name="Lander E."/>
            <person name="Langley C.H."/>
            <person name="Lapoint R."/>
            <person name="Lazzaro B.P."/>
            <person name="Lee S.J."/>
            <person name="Levesque L."/>
            <person name="Li R."/>
            <person name="Lin C.F."/>
            <person name="Lin M.F."/>
            <person name="Lindblad-Toh K."/>
            <person name="Llopart A."/>
            <person name="Long M."/>
            <person name="Low L."/>
            <person name="Lozovsky E."/>
            <person name="Lu J."/>
            <person name="Luo M."/>
            <person name="Machado C.A."/>
            <person name="Makalowski W."/>
            <person name="Marzo M."/>
            <person name="Matsuda M."/>
            <person name="Matzkin L."/>
            <person name="McAllister B."/>
            <person name="McBride C.S."/>
            <person name="McKernan B."/>
            <person name="McKernan K."/>
            <person name="Mendez-Lago M."/>
            <person name="Minx P."/>
            <person name="Mollenhauer M.U."/>
            <person name="Montooth K."/>
            <person name="Mount S.M."/>
            <person name="Mu X."/>
            <person name="Myers E."/>
            <person name="Negre B."/>
            <person name="Newfeld S."/>
            <person name="Nielsen R."/>
            <person name="Noor M.A."/>
            <person name="O'Grady P."/>
            <person name="Pachter L."/>
            <person name="Papaceit M."/>
            <person name="Parisi M.J."/>
            <person name="Parisi M."/>
            <person name="Parts L."/>
            <person name="Pedersen J.S."/>
            <person name="Pesole G."/>
            <person name="Phillippy A.M."/>
            <person name="Ponting C.P."/>
            <person name="Pop M."/>
            <person name="Porcelli D."/>
            <person name="Powell J.R."/>
            <person name="Prohaska S."/>
            <person name="Pruitt K."/>
            <person name="Puig M."/>
            <person name="Quesneville H."/>
            <person name="Ram K.R."/>
            <person name="Rand D."/>
            <person name="Rasmussen M.D."/>
            <person name="Reed L.K."/>
            <person name="Reenan R."/>
            <person name="Reily A."/>
            <person name="Remington K.A."/>
            <person name="Rieger T.T."/>
            <person name="Ritchie M.G."/>
            <person name="Robin C."/>
            <person name="Rogers Y.H."/>
            <person name="Rohde C."/>
            <person name="Rozas J."/>
            <person name="Rubenfield M.J."/>
            <person name="Ruiz A."/>
            <person name="Russo S."/>
            <person name="Salzberg S.L."/>
            <person name="Sanchez-Gracia A."/>
            <person name="Saranga D.J."/>
            <person name="Sato H."/>
            <person name="Schaeffer S.W."/>
            <person name="Schatz M.C."/>
            <person name="Schlenke T."/>
            <person name="Schwartz R."/>
            <person name="Segarra C."/>
            <person name="Singh R.S."/>
            <person name="Sirot L."/>
            <person name="Sirota M."/>
            <person name="Sisneros N.B."/>
            <person name="Smith C.D."/>
            <person name="Smith T.F."/>
            <person name="Spieth J."/>
            <person name="Stage D.E."/>
            <person name="Stark A."/>
            <person name="Stephan W."/>
            <person name="Strausberg R.L."/>
            <person name="Strempel S."/>
            <person name="Sturgill D."/>
            <person name="Sutton G."/>
            <person name="Sutton G.G."/>
            <person name="Tao W."/>
            <person name="Teichmann S."/>
            <person name="Tobari Y.N."/>
            <person name="Tomimura Y."/>
            <person name="Tsolas J.M."/>
            <person name="Valente V.L."/>
            <person name="Venter E."/>
            <person name="Venter J.C."/>
            <person name="Vicario S."/>
            <person name="Vieira F.G."/>
            <person name="Vilella A.J."/>
            <person name="Villasante A."/>
            <person name="Walenz B."/>
            <person name="Wang J."/>
            <person name="Wasserman M."/>
            <person name="Watts T."/>
            <person name="Wilson D."/>
            <person name="Wilson R.K."/>
            <person name="Wing R.A."/>
            <person name="Wolfner M.F."/>
            <person name="Wong A."/>
            <person name="Wong G.K."/>
            <person name="Wu C.I."/>
            <person name="Wu G."/>
            <person name="Yamamoto D."/>
            <person name="Yang H.P."/>
            <person name="Yang S.P."/>
            <person name="Yorke J.A."/>
            <person name="Yoshida K."/>
            <person name="Zdobnov E."/>
            <person name="Zhang P."/>
            <person name="Zhang Y."/>
            <person name="Zimin A.V."/>
            <person name="Baldwin J."/>
            <person name="Abdouelleil A."/>
            <person name="Abdulkadir J."/>
            <person name="Abebe A."/>
            <person name="Abera B."/>
            <person name="Abreu J."/>
            <person name="Acer S.C."/>
            <person name="Aftuck L."/>
            <person name="Alexander A."/>
            <person name="An P."/>
            <person name="Anderson E."/>
            <person name="Anderson S."/>
            <person name="Arachi H."/>
            <person name="Azer M."/>
            <person name="Bachantsang P."/>
            <person name="Barry A."/>
            <person name="Bayul T."/>
            <person name="Berlin A."/>
            <person name="Bessette D."/>
            <person name="Bloom T."/>
            <person name="Blye J."/>
            <person name="Boguslavskiy L."/>
            <person name="Bonnet C."/>
            <person name="Boukhgalter B."/>
            <person name="Bourzgui I."/>
            <person name="Brown A."/>
            <person name="Cahill P."/>
            <person name="Channer S."/>
            <person name="Cheshatsang Y."/>
            <person name="Chuda L."/>
            <person name="Citroen M."/>
            <person name="Collymore A."/>
            <person name="Cooke P."/>
            <person name="Costello M."/>
            <person name="D'Aco K."/>
            <person name="Daza R."/>
            <person name="De Haan G."/>
            <person name="DeGray S."/>
            <person name="DeMaso C."/>
            <person name="Dhargay N."/>
            <person name="Dooley K."/>
            <person name="Dooley E."/>
            <person name="Doricent M."/>
            <person name="Dorje P."/>
            <person name="Dorjee K."/>
            <person name="Dupes A."/>
            <person name="Elong R."/>
            <person name="Falk J."/>
            <person name="Farina A."/>
            <person name="Faro S."/>
            <person name="Ferguson D."/>
            <person name="Fisher S."/>
            <person name="Foley C.D."/>
            <person name="Franke A."/>
            <person name="Friedrich D."/>
            <person name="Gadbois L."/>
            <person name="Gearin G."/>
            <person name="Gearin C.R."/>
            <person name="Giannoukos G."/>
            <person name="Goode T."/>
            <person name="Graham J."/>
            <person name="Grandbois E."/>
            <person name="Grewal S."/>
            <person name="Gyaltsen K."/>
            <person name="Hafez N."/>
            <person name="Hagos B."/>
            <person name="Hall J."/>
            <person name="Henson C."/>
            <person name="Hollinger A."/>
            <person name="Honan T."/>
            <person name="Huard M.D."/>
            <person name="Hughes L."/>
            <person name="Hurhula B."/>
            <person name="Husby M.E."/>
            <person name="Kamat A."/>
            <person name="Kanga B."/>
            <person name="Kashin S."/>
            <person name="Khazanovich D."/>
            <person name="Kisner P."/>
            <person name="Lance K."/>
            <person name="Lara M."/>
            <person name="Lee W."/>
            <person name="Lennon N."/>
            <person name="Letendre F."/>
            <person name="LeVine R."/>
            <person name="Lipovsky A."/>
            <person name="Liu X."/>
            <person name="Liu J."/>
            <person name="Liu S."/>
            <person name="Lokyitsang T."/>
            <person name="Lokyitsang Y."/>
            <person name="Lubonja R."/>
            <person name="Lui A."/>
            <person name="MacDonald P."/>
            <person name="Magnisalis V."/>
            <person name="Maru K."/>
            <person name="Matthews C."/>
            <person name="McCusker W."/>
            <person name="McDonough S."/>
            <person name="Mehta T."/>
            <person name="Meldrim J."/>
            <person name="Meneus L."/>
            <person name="Mihai O."/>
            <person name="Mihalev A."/>
            <person name="Mihova T."/>
            <person name="Mittelman R."/>
            <person name="Mlenga V."/>
            <person name="Montmayeur A."/>
            <person name="Mulrain L."/>
            <person name="Navidi A."/>
            <person name="Naylor J."/>
            <person name="Negash T."/>
            <person name="Nguyen T."/>
            <person name="Nguyen N."/>
            <person name="Nicol R."/>
            <person name="Norbu C."/>
            <person name="Norbu N."/>
            <person name="Novod N."/>
            <person name="O'Neill B."/>
            <person name="Osman S."/>
            <person name="Markiewicz E."/>
            <person name="Oyono O.L."/>
            <person name="Patti C."/>
            <person name="Phunkhang P."/>
            <person name="Pierre F."/>
            <person name="Priest M."/>
            <person name="Raghuraman S."/>
            <person name="Rege F."/>
            <person name="Reyes R."/>
            <person name="Rise C."/>
            <person name="Rogov P."/>
            <person name="Ross K."/>
            <person name="Ryan E."/>
            <person name="Settipalli S."/>
            <person name="Shea T."/>
            <person name="Sherpa N."/>
            <person name="Shi L."/>
            <person name="Shih D."/>
            <person name="Sparrow T."/>
            <person name="Spaulding J."/>
            <person name="Stalker J."/>
            <person name="Stange-Thomann N."/>
            <person name="Stavropoulos S."/>
            <person name="Stone C."/>
            <person name="Strader C."/>
            <person name="Tesfaye S."/>
            <person name="Thomson T."/>
            <person name="Thoulutsang Y."/>
            <person name="Thoulutsang D."/>
            <person name="Topham K."/>
            <person name="Topping I."/>
            <person name="Tsamla T."/>
            <person name="Vassiliev H."/>
            <person name="Vo A."/>
            <person name="Wangchuk T."/>
            <person name="Wangdi T."/>
            <person name="Weiand M."/>
            <person name="Wilkinson J."/>
            <person name="Wilson A."/>
            <person name="Yadav S."/>
            <person name="Young G."/>
            <person name="Yu Q."/>
            <person name="Zembek L."/>
            <person name="Zhong D."/>
            <person name="Zimmer A."/>
            <person name="Zwirko Z."/>
            <person name="Jaffe D.B."/>
            <person name="Alvarez P."/>
            <person name="Brockman W."/>
            <person name="Butler J."/>
            <person name="Chin C."/>
            <person name="Gnerre S."/>
            <person name="Grabherr M."/>
            <person name="Kleber M."/>
            <person name="Mauceli E."/>
            <person name="MacCallum I."/>
        </authorList>
    </citation>
    <scope>NUCLEOTIDE SEQUENCE [LARGE SCALE GENOMIC DNA]</scope>
    <source>
        <strain evidence="2">white501</strain>
    </source>
</reference>
<dbReference type="Proteomes" id="UP000000304">
    <property type="component" value="Chromosome 2L"/>
</dbReference>
<organism evidence="1 2">
    <name type="scientific">Drosophila simulans</name>
    <name type="common">Fruit fly</name>
    <dbReference type="NCBI Taxonomy" id="7240"/>
    <lineage>
        <taxon>Eukaryota</taxon>
        <taxon>Metazoa</taxon>
        <taxon>Ecdysozoa</taxon>
        <taxon>Arthropoda</taxon>
        <taxon>Hexapoda</taxon>
        <taxon>Insecta</taxon>
        <taxon>Pterygota</taxon>
        <taxon>Neoptera</taxon>
        <taxon>Endopterygota</taxon>
        <taxon>Diptera</taxon>
        <taxon>Brachycera</taxon>
        <taxon>Muscomorpha</taxon>
        <taxon>Ephydroidea</taxon>
        <taxon>Drosophilidae</taxon>
        <taxon>Drosophila</taxon>
        <taxon>Sophophora</taxon>
    </lineage>
</organism>
<name>B4Q3D9_DROSI</name>
<keyword evidence="2" id="KW-1185">Reference proteome</keyword>
<evidence type="ECO:0000313" key="2">
    <source>
        <dbReference type="Proteomes" id="UP000000304"/>
    </source>
</evidence>